<evidence type="ECO:0008006" key="5">
    <source>
        <dbReference type="Google" id="ProtNLM"/>
    </source>
</evidence>
<dbReference type="GO" id="GO:0045786">
    <property type="term" value="P:negative regulation of cell cycle"/>
    <property type="evidence" value="ECO:0007669"/>
    <property type="project" value="TreeGrafter"/>
</dbReference>
<sequence length="93" mass="10548">MSFVDVKNMEPTTFEDRYYDEYEYYNLTDKFTGGASRKGRTKREASCNTNRPNPAGHERKITEKLQNAEKKAKEGKSEAALNPDTSPGHPCKA</sequence>
<comment type="caution">
    <text evidence="3">The sequence shown here is derived from an EMBL/GenBank/DDBJ whole genome shotgun (WGS) entry which is preliminary data.</text>
</comment>
<dbReference type="GO" id="GO:0006357">
    <property type="term" value="P:regulation of transcription by RNA polymerase II"/>
    <property type="evidence" value="ECO:0007669"/>
    <property type="project" value="TreeGrafter"/>
</dbReference>
<reference evidence="3" key="1">
    <citation type="thesis" date="2021" institute="BYU ScholarsArchive" country="Provo, UT, USA">
        <title>Applications of and Algorithms for Genome Assembly and Genomic Analyses with an Emphasis on Marine Teleosts.</title>
        <authorList>
            <person name="Pickett B.D."/>
        </authorList>
    </citation>
    <scope>NUCLEOTIDE SEQUENCE</scope>
    <source>
        <strain evidence="3">HI-2016</strain>
    </source>
</reference>
<feature type="non-terminal residue" evidence="3">
    <location>
        <position position="1"/>
    </location>
</feature>
<dbReference type="Pfam" id="PF10195">
    <property type="entry name" value="Phospho_p8"/>
    <property type="match status" value="1"/>
</dbReference>
<accession>A0A8T2PD90</accession>
<dbReference type="GO" id="GO:0008285">
    <property type="term" value="P:negative regulation of cell population proliferation"/>
    <property type="evidence" value="ECO:0007669"/>
    <property type="project" value="TreeGrafter"/>
</dbReference>
<feature type="compositionally biased region" description="Basic and acidic residues" evidence="2">
    <location>
        <begin position="56"/>
        <end position="77"/>
    </location>
</feature>
<protein>
    <recommendedName>
        <fullName evidence="5">Nuclear protein 1</fullName>
    </recommendedName>
</protein>
<dbReference type="OrthoDB" id="10030453at2759"/>
<evidence type="ECO:0000256" key="1">
    <source>
        <dbReference type="ARBA" id="ARBA00009380"/>
    </source>
</evidence>
<organism evidence="3 4">
    <name type="scientific">Albula glossodonta</name>
    <name type="common">roundjaw bonefish</name>
    <dbReference type="NCBI Taxonomy" id="121402"/>
    <lineage>
        <taxon>Eukaryota</taxon>
        <taxon>Metazoa</taxon>
        <taxon>Chordata</taxon>
        <taxon>Craniata</taxon>
        <taxon>Vertebrata</taxon>
        <taxon>Euteleostomi</taxon>
        <taxon>Actinopterygii</taxon>
        <taxon>Neopterygii</taxon>
        <taxon>Teleostei</taxon>
        <taxon>Albuliformes</taxon>
        <taxon>Albulidae</taxon>
        <taxon>Albula</taxon>
    </lineage>
</organism>
<evidence type="ECO:0000313" key="3">
    <source>
        <dbReference type="EMBL" id="KAG9350010.1"/>
    </source>
</evidence>
<dbReference type="GO" id="GO:0005634">
    <property type="term" value="C:nucleus"/>
    <property type="evidence" value="ECO:0007669"/>
    <property type="project" value="TreeGrafter"/>
</dbReference>
<proteinExistence type="inferred from homology"/>
<evidence type="ECO:0000256" key="2">
    <source>
        <dbReference type="SAM" id="MobiDB-lite"/>
    </source>
</evidence>
<dbReference type="InterPro" id="IPR018792">
    <property type="entry name" value="NUPR1-like"/>
</dbReference>
<dbReference type="PANTHER" id="PTHR17149:SF6">
    <property type="entry name" value="NUCLEAR PROTEIN 1"/>
    <property type="match status" value="1"/>
</dbReference>
<keyword evidence="4" id="KW-1185">Reference proteome</keyword>
<name>A0A8T2PD90_9TELE</name>
<gene>
    <name evidence="3" type="ORF">JZ751_026363</name>
</gene>
<feature type="region of interest" description="Disordered" evidence="2">
    <location>
        <begin position="31"/>
        <end position="93"/>
    </location>
</feature>
<evidence type="ECO:0000313" key="4">
    <source>
        <dbReference type="Proteomes" id="UP000824540"/>
    </source>
</evidence>
<dbReference type="EMBL" id="JAFBMS010000008">
    <property type="protein sequence ID" value="KAG9350010.1"/>
    <property type="molecule type" value="Genomic_DNA"/>
</dbReference>
<dbReference type="Proteomes" id="UP000824540">
    <property type="component" value="Unassembled WGS sequence"/>
</dbReference>
<comment type="similarity">
    <text evidence="1">Belongs to the NUPR family.</text>
</comment>
<dbReference type="PANTHER" id="PTHR17149">
    <property type="entry name" value="NUCLEAR PROTEIN 1 AND 2"/>
    <property type="match status" value="1"/>
</dbReference>
<dbReference type="AlphaFoldDB" id="A0A8T2PD90"/>